<feature type="region of interest" description="Disordered" evidence="1">
    <location>
        <begin position="41"/>
        <end position="78"/>
    </location>
</feature>
<evidence type="ECO:0000313" key="3">
    <source>
        <dbReference type="Proteomes" id="UP001597307"/>
    </source>
</evidence>
<feature type="compositionally biased region" description="Basic and acidic residues" evidence="1">
    <location>
        <begin position="49"/>
        <end position="65"/>
    </location>
</feature>
<dbReference type="Proteomes" id="UP001597307">
    <property type="component" value="Unassembled WGS sequence"/>
</dbReference>
<dbReference type="RefSeq" id="WP_209729865.1">
    <property type="nucleotide sequence ID" value="NZ_BAAAIJ010000003.1"/>
</dbReference>
<organism evidence="2 3">
    <name type="scientific">Arthrobacter flavus</name>
    <dbReference type="NCBI Taxonomy" id="95172"/>
    <lineage>
        <taxon>Bacteria</taxon>
        <taxon>Bacillati</taxon>
        <taxon>Actinomycetota</taxon>
        <taxon>Actinomycetes</taxon>
        <taxon>Micrococcales</taxon>
        <taxon>Micrococcaceae</taxon>
        <taxon>Arthrobacter</taxon>
    </lineage>
</organism>
<accession>A0ABW4Q1Q7</accession>
<dbReference type="EMBL" id="JBHUGA010000003">
    <property type="protein sequence ID" value="MFD1845240.1"/>
    <property type="molecule type" value="Genomic_DNA"/>
</dbReference>
<evidence type="ECO:0000256" key="1">
    <source>
        <dbReference type="SAM" id="MobiDB-lite"/>
    </source>
</evidence>
<comment type="caution">
    <text evidence="2">The sequence shown here is derived from an EMBL/GenBank/DDBJ whole genome shotgun (WGS) entry which is preliminary data.</text>
</comment>
<keyword evidence="3" id="KW-1185">Reference proteome</keyword>
<reference evidence="3" key="1">
    <citation type="journal article" date="2019" name="Int. J. Syst. Evol. Microbiol.">
        <title>The Global Catalogue of Microorganisms (GCM) 10K type strain sequencing project: providing services to taxonomists for standard genome sequencing and annotation.</title>
        <authorList>
            <consortium name="The Broad Institute Genomics Platform"/>
            <consortium name="The Broad Institute Genome Sequencing Center for Infectious Disease"/>
            <person name="Wu L."/>
            <person name="Ma J."/>
        </authorList>
    </citation>
    <scope>NUCLEOTIDE SEQUENCE [LARGE SCALE GENOMIC DNA]</scope>
    <source>
        <strain evidence="3">JCM 11496</strain>
    </source>
</reference>
<name>A0ABW4Q1Q7_9MICC</name>
<sequence>MDHNSRITPEELFPADLTILDDTEVEVLNSKVRRELDAEYLDSNPEPETEGRLEELTTELNRRDLVTAQPPHETGDPL</sequence>
<protein>
    <submittedName>
        <fullName evidence="2">Uncharacterized protein</fullName>
    </submittedName>
</protein>
<proteinExistence type="predicted"/>
<evidence type="ECO:0000313" key="2">
    <source>
        <dbReference type="EMBL" id="MFD1845240.1"/>
    </source>
</evidence>
<gene>
    <name evidence="2" type="ORF">ACFSFX_01345</name>
</gene>